<keyword evidence="1" id="KW-0472">Membrane</keyword>
<feature type="transmembrane region" description="Helical" evidence="1">
    <location>
        <begin position="12"/>
        <end position="32"/>
    </location>
</feature>
<accession>A0A6L7AA90</accession>
<keyword evidence="1" id="KW-0812">Transmembrane</keyword>
<dbReference type="RefSeq" id="WP_252968296.1">
    <property type="nucleotide sequence ID" value="NZ_JBKWFG010000001.1"/>
</dbReference>
<name>A0A6L7AA90_LEULA</name>
<sequence length="216" mass="25020">MNNIIYWVKNLVTIISDILNPATVVSVIAIFVGSRNVTKQIRISRQPLLVFKIQDVENNVNKEDNISKTQIVENVGLNVAVNVNIYRSFLDNTRESFWYKKIYSLSPVFLKNRVRKNLYPFAKITLEESLGTIKVDGKKDINLLPLSHSYEIFIVQYQDMLGNYYQTLLRPQNGRGDFEKVVPPRKIRSKNVIKNTFIGHGEEIILPRFLKDGYNK</sequence>
<evidence type="ECO:0000313" key="3">
    <source>
        <dbReference type="Proteomes" id="UP000478636"/>
    </source>
</evidence>
<comment type="caution">
    <text evidence="2">The sequence shown here is derived from an EMBL/GenBank/DDBJ whole genome shotgun (WGS) entry which is preliminary data.</text>
</comment>
<gene>
    <name evidence="2" type="ORF">GQS40_06695</name>
</gene>
<dbReference type="Proteomes" id="UP000478636">
    <property type="component" value="Unassembled WGS sequence"/>
</dbReference>
<protein>
    <submittedName>
        <fullName evidence="2">Uncharacterized protein</fullName>
    </submittedName>
</protein>
<proteinExistence type="predicted"/>
<evidence type="ECO:0000256" key="1">
    <source>
        <dbReference type="SAM" id="Phobius"/>
    </source>
</evidence>
<reference evidence="2 3" key="1">
    <citation type="submission" date="2019-12" db="EMBL/GenBank/DDBJ databases">
        <title>Complete genome sequence of Leuconostoc lactis strain AVN1 provides insights into metabolic potential.</title>
        <authorList>
            <person name="Besrour N."/>
            <person name="Najjari A."/>
            <person name="Fhoula I."/>
            <person name="Jaballah S."/>
            <person name="Klibi N."/>
            <person name="Ouzari H.I."/>
        </authorList>
    </citation>
    <scope>NUCLEOTIDE SEQUENCE [LARGE SCALE GENOMIC DNA]</scope>
    <source>
        <strain evidence="2 3">AVN1</strain>
    </source>
</reference>
<keyword evidence="1" id="KW-1133">Transmembrane helix</keyword>
<organism evidence="2 3">
    <name type="scientific">Leuconostoc lactis</name>
    <dbReference type="NCBI Taxonomy" id="1246"/>
    <lineage>
        <taxon>Bacteria</taxon>
        <taxon>Bacillati</taxon>
        <taxon>Bacillota</taxon>
        <taxon>Bacilli</taxon>
        <taxon>Lactobacillales</taxon>
        <taxon>Lactobacillaceae</taxon>
        <taxon>Leuconostoc</taxon>
    </lineage>
</organism>
<dbReference type="EMBL" id="WSZI01000013">
    <property type="protein sequence ID" value="MWN21360.1"/>
    <property type="molecule type" value="Genomic_DNA"/>
</dbReference>
<dbReference type="AlphaFoldDB" id="A0A6L7AA90"/>
<evidence type="ECO:0000313" key="2">
    <source>
        <dbReference type="EMBL" id="MWN21360.1"/>
    </source>
</evidence>